<evidence type="ECO:0000259" key="9">
    <source>
        <dbReference type="Pfam" id="PF01979"/>
    </source>
</evidence>
<dbReference type="Proteomes" id="UP000036867">
    <property type="component" value="Unassembled WGS sequence"/>
</dbReference>
<evidence type="ECO:0000256" key="3">
    <source>
        <dbReference type="ARBA" id="ARBA00012782"/>
    </source>
</evidence>
<evidence type="ECO:0000256" key="2">
    <source>
        <dbReference type="ARBA" id="ARBA00006773"/>
    </source>
</evidence>
<dbReference type="NCBIfam" id="TIGR01178">
    <property type="entry name" value="ade"/>
    <property type="match status" value="1"/>
</dbReference>
<dbReference type="InterPro" id="IPR011059">
    <property type="entry name" value="Metal-dep_hydrolase_composite"/>
</dbReference>
<organism evidence="11 12">
    <name type="scientific">Viridibacillus arvi</name>
    <dbReference type="NCBI Taxonomy" id="263475"/>
    <lineage>
        <taxon>Bacteria</taxon>
        <taxon>Bacillati</taxon>
        <taxon>Bacillota</taxon>
        <taxon>Bacilli</taxon>
        <taxon>Bacillales</taxon>
        <taxon>Caryophanaceae</taxon>
        <taxon>Viridibacillus</taxon>
    </lineage>
</organism>
<dbReference type="Pfam" id="PF01979">
    <property type="entry name" value="Amidohydro_1"/>
    <property type="match status" value="1"/>
</dbReference>
<evidence type="ECO:0000256" key="7">
    <source>
        <dbReference type="ARBA" id="ARBA00069718"/>
    </source>
</evidence>
<dbReference type="PANTHER" id="PTHR11113:SF2">
    <property type="entry name" value="ADENINE DEAMINASE"/>
    <property type="match status" value="1"/>
</dbReference>
<dbReference type="InterPro" id="IPR032466">
    <property type="entry name" value="Metal_Hydrolase"/>
</dbReference>
<evidence type="ECO:0000256" key="8">
    <source>
        <dbReference type="HAMAP-Rule" id="MF_01518"/>
    </source>
</evidence>
<dbReference type="SUPFAM" id="SSF51338">
    <property type="entry name" value="Composite domain of metallo-dependent hydrolases"/>
    <property type="match status" value="1"/>
</dbReference>
<accession>A0A0M0LCI0</accession>
<dbReference type="InterPro" id="IPR006680">
    <property type="entry name" value="Amidohydro-rel"/>
</dbReference>
<dbReference type="PANTHER" id="PTHR11113">
    <property type="entry name" value="N-ACETYLGLUCOSAMINE-6-PHOSPHATE DEACETYLASE"/>
    <property type="match status" value="1"/>
</dbReference>
<comment type="catalytic activity">
    <reaction evidence="6 8">
        <text>adenine + H2O + H(+) = hypoxanthine + NH4(+)</text>
        <dbReference type="Rhea" id="RHEA:23688"/>
        <dbReference type="ChEBI" id="CHEBI:15377"/>
        <dbReference type="ChEBI" id="CHEBI:15378"/>
        <dbReference type="ChEBI" id="CHEBI:16708"/>
        <dbReference type="ChEBI" id="CHEBI:17368"/>
        <dbReference type="ChEBI" id="CHEBI:28938"/>
        <dbReference type="EC" id="3.5.4.2"/>
    </reaction>
</comment>
<dbReference type="CDD" id="cd01295">
    <property type="entry name" value="AdeC"/>
    <property type="match status" value="1"/>
</dbReference>
<dbReference type="Gene3D" id="2.30.40.10">
    <property type="entry name" value="Urease, subunit C, domain 1"/>
    <property type="match status" value="1"/>
</dbReference>
<feature type="domain" description="Adenine deaminase C-terminal" evidence="10">
    <location>
        <begin position="407"/>
        <end position="576"/>
    </location>
</feature>
<keyword evidence="4 8" id="KW-0378">Hydrolase</keyword>
<keyword evidence="12" id="KW-1185">Reference proteome</keyword>
<dbReference type="GO" id="GO:0000034">
    <property type="term" value="F:adenine deaminase activity"/>
    <property type="evidence" value="ECO:0007669"/>
    <property type="project" value="UniProtKB-UniRule"/>
</dbReference>
<evidence type="ECO:0000256" key="4">
    <source>
        <dbReference type="ARBA" id="ARBA00022801"/>
    </source>
</evidence>
<evidence type="ECO:0000256" key="5">
    <source>
        <dbReference type="ARBA" id="ARBA00023211"/>
    </source>
</evidence>
<dbReference type="PATRIC" id="fig|263475.3.peg.3252"/>
<dbReference type="HAMAP" id="MF_01518">
    <property type="entry name" value="Adenine_deamin"/>
    <property type="match status" value="1"/>
</dbReference>
<dbReference type="InterPro" id="IPR026912">
    <property type="entry name" value="Adenine_deam_C"/>
</dbReference>
<dbReference type="Pfam" id="PF13382">
    <property type="entry name" value="Adenine_deam_C"/>
    <property type="match status" value="1"/>
</dbReference>
<comment type="caution">
    <text evidence="11">The sequence shown here is derived from an EMBL/GenBank/DDBJ whole genome shotgun (WGS) entry which is preliminary data.</text>
</comment>
<evidence type="ECO:0000259" key="10">
    <source>
        <dbReference type="Pfam" id="PF13382"/>
    </source>
</evidence>
<dbReference type="FunFam" id="3.20.20.140:FF:000016">
    <property type="entry name" value="Adenine deaminase"/>
    <property type="match status" value="1"/>
</dbReference>
<comment type="cofactor">
    <cofactor evidence="1 8">
        <name>Mn(2+)</name>
        <dbReference type="ChEBI" id="CHEBI:29035"/>
    </cofactor>
</comment>
<evidence type="ECO:0000256" key="1">
    <source>
        <dbReference type="ARBA" id="ARBA00001936"/>
    </source>
</evidence>
<comment type="similarity">
    <text evidence="2 8">Belongs to the metallo-dependent hydrolases superfamily. Adenine deaminase family.</text>
</comment>
<evidence type="ECO:0000256" key="6">
    <source>
        <dbReference type="ARBA" id="ARBA00047720"/>
    </source>
</evidence>
<protein>
    <recommendedName>
        <fullName evidence="7 8">Adenine deaminase</fullName>
        <shortName evidence="8">Adenase</shortName>
        <shortName evidence="8">Adenine aminase</shortName>
        <ecNumber evidence="3 8">3.5.4.2</ecNumber>
    </recommendedName>
</protein>
<dbReference type="InterPro" id="IPR006679">
    <property type="entry name" value="Adenine_deam"/>
</dbReference>
<gene>
    <name evidence="8" type="primary">ade</name>
    <name evidence="11" type="ORF">AMD00_10205</name>
</gene>
<feature type="domain" description="Amidohydrolase-related" evidence="9">
    <location>
        <begin position="71"/>
        <end position="354"/>
    </location>
</feature>
<dbReference type="AlphaFoldDB" id="A0A0M0LCI0"/>
<dbReference type="GeneID" id="301136470"/>
<evidence type="ECO:0000313" key="11">
    <source>
        <dbReference type="EMBL" id="KOO48794.1"/>
    </source>
</evidence>
<sequence length="583" mass="63835">MNPQITSRQRRILCSQKKVKADFILRNAQVADVFNLQWRMADVVVSEEYIVAIDPDGQFEAEHEEDAQGRYVIPGLIDGHIHIESSMLTPSEFSCILLPHGITTVITDPHEIANVSGVNGIQYMLDNAKNAAMDIHVMLPSSVPSTSFENSGAVLEAKNLAPFLTHPDVLGLAEVMDFPAVLEANEKMLAKIEQTESTKRIIDGHGAGLSPQQIRGYRAAGIQTDHECVTADEARNRVKQGMYVLIREGSAAKNLRALLPAVTPTNAHRFLFCTDDKHLDELMQEGSINYDIALAIEEGMEPLQAIQLATLNAANCYQLLHKGALAEGFIADFILLEDLNSCEPKTVWKNGKKVAEHGQILQKKQRENYVPTAILQSVNIPALTESDLAIPFIKGSKANVIEIQPNQIMTTKLIADVTVEDGVFIPSVENDMLKLAVIERHHQLGNIGLGITHGFGLRKGAVATTVAHDSHNALVLGTNDEDMLLAVEALQNMQGGYVVVAEGQILSALPLPVAGLMTDQPAPIAKKQLYELHEALLQLNPDLDFHLFLTLSFISLPVIPDIKLTDTGLFDVVNFKHIAVEVE</sequence>
<dbReference type="RefSeq" id="WP_053416977.1">
    <property type="nucleotide sequence ID" value="NZ_LILB01000005.1"/>
</dbReference>
<keyword evidence="5 8" id="KW-0464">Manganese</keyword>
<dbReference type="GO" id="GO:0006146">
    <property type="term" value="P:adenine catabolic process"/>
    <property type="evidence" value="ECO:0007669"/>
    <property type="project" value="InterPro"/>
</dbReference>
<dbReference type="STRING" id="263475.AMD00_10205"/>
<reference evidence="12" key="1">
    <citation type="submission" date="2015-08" db="EMBL/GenBank/DDBJ databases">
        <title>Fjat-10028 dsm 16317.</title>
        <authorList>
            <person name="Liu B."/>
            <person name="Wang J."/>
            <person name="Zhu Y."/>
            <person name="Liu G."/>
            <person name="Chen Q."/>
            <person name="Chen Z."/>
            <person name="Lan J."/>
            <person name="Che J."/>
            <person name="Ge C."/>
            <person name="Shi H."/>
            <person name="Pan Z."/>
            <person name="Liu X."/>
        </authorList>
    </citation>
    <scope>NUCLEOTIDE SEQUENCE [LARGE SCALE GENOMIC DNA]</scope>
    <source>
        <strain evidence="12">DSM 16317</strain>
    </source>
</reference>
<dbReference type="SUPFAM" id="SSF51556">
    <property type="entry name" value="Metallo-dependent hydrolases"/>
    <property type="match status" value="1"/>
</dbReference>
<dbReference type="OrthoDB" id="9775607at2"/>
<dbReference type="EMBL" id="LILB01000005">
    <property type="protein sequence ID" value="KOO48794.1"/>
    <property type="molecule type" value="Genomic_DNA"/>
</dbReference>
<evidence type="ECO:0000313" key="12">
    <source>
        <dbReference type="Proteomes" id="UP000036867"/>
    </source>
</evidence>
<name>A0A0M0LCI0_9BACL</name>
<dbReference type="EC" id="3.5.4.2" evidence="3 8"/>
<dbReference type="Gene3D" id="3.20.20.140">
    <property type="entry name" value="Metal-dependent hydrolases"/>
    <property type="match status" value="1"/>
</dbReference>
<proteinExistence type="inferred from homology"/>